<evidence type="ECO:0000259" key="9">
    <source>
        <dbReference type="PROSITE" id="PS00624"/>
    </source>
</evidence>
<keyword evidence="6" id="KW-0560">Oxidoreductase</keyword>
<keyword evidence="4" id="KW-0732">Signal</keyword>
<sequence>MSSSFDFVIVGGGTAGLALAVRLAEDAAATVCVLEAGEDYAQNEDVKIPGNYMTNIGKPFDGGLLSTPQAHSANRVIYNPRGKGLGGSSILNWLQVIRRVAFSPQSFETTLGAKGWNSGEFLKYFKKSQSLPQGQTQIKSNYVLKPDPALFGDGPIACAALGVSFNPVGGNGNNSGVWPALSAIDPKTVTRVSSASAYLEPNRAKSNLKVISQARATRILFKHSASTTAIATGVVYTLNSGEKEFTVQANKEVILCAGTFRTPQVLEMSGIGNKEHIQKGVTQIIDLPGVGNNLQKISKIKQMVAAADTTNTSIKSPSSIKVLQNWMSDENAYQLEFIMVPHHVPFLPNGEFNAAKKYCFFSIIVDHPFSRGSAHIDPASPAGNPIVDLGIFENEIDLEILAEGIKFIQKLIAQPSMRDDAGVRPIAPSPAIKSDEDIKEYIKQAAFTAYHPIGTASMLPREEFGVVDHNLVVYGTSNLRIADASIIPVHISAHPMATVYAIAEKAADIIKAAWK</sequence>
<keyword evidence="3" id="KW-0285">Flavoprotein</keyword>
<dbReference type="PIRSF" id="PIRSF000137">
    <property type="entry name" value="Alcohol_oxidase"/>
    <property type="match status" value="1"/>
</dbReference>
<evidence type="ECO:0000256" key="2">
    <source>
        <dbReference type="ARBA" id="ARBA00010790"/>
    </source>
</evidence>
<dbReference type="SUPFAM" id="SSF51905">
    <property type="entry name" value="FAD/NAD(P)-binding domain"/>
    <property type="match status" value="1"/>
</dbReference>
<accession>A0AAD7GQF1</accession>
<dbReference type="PANTHER" id="PTHR11552">
    <property type="entry name" value="GLUCOSE-METHANOL-CHOLINE GMC OXIDOREDUCTASE"/>
    <property type="match status" value="1"/>
</dbReference>
<evidence type="ECO:0000256" key="8">
    <source>
        <dbReference type="PIRSR" id="PIRSR000137-1"/>
    </source>
</evidence>
<dbReference type="EMBL" id="JARKIE010000018">
    <property type="protein sequence ID" value="KAJ7701203.1"/>
    <property type="molecule type" value="Genomic_DNA"/>
</dbReference>
<dbReference type="AlphaFoldDB" id="A0AAD7GQF1"/>
<name>A0AAD7GQF1_MYCRO</name>
<comment type="cofactor">
    <cofactor evidence="1">
        <name>FAD</name>
        <dbReference type="ChEBI" id="CHEBI:57692"/>
    </cofactor>
</comment>
<organism evidence="10 11">
    <name type="scientific">Mycena rosella</name>
    <name type="common">Pink bonnet</name>
    <name type="synonym">Agaricus rosellus</name>
    <dbReference type="NCBI Taxonomy" id="1033263"/>
    <lineage>
        <taxon>Eukaryota</taxon>
        <taxon>Fungi</taxon>
        <taxon>Dikarya</taxon>
        <taxon>Basidiomycota</taxon>
        <taxon>Agaricomycotina</taxon>
        <taxon>Agaricomycetes</taxon>
        <taxon>Agaricomycetidae</taxon>
        <taxon>Agaricales</taxon>
        <taxon>Marasmiineae</taxon>
        <taxon>Mycenaceae</taxon>
        <taxon>Mycena</taxon>
    </lineage>
</organism>
<proteinExistence type="inferred from homology"/>
<dbReference type="PANTHER" id="PTHR11552:SF201">
    <property type="entry name" value="GLUCOSE-METHANOL-CHOLINE OXIDOREDUCTASE N-TERMINAL DOMAIN-CONTAINING PROTEIN"/>
    <property type="match status" value="1"/>
</dbReference>
<dbReference type="GO" id="GO:0050660">
    <property type="term" value="F:flavin adenine dinucleotide binding"/>
    <property type="evidence" value="ECO:0007669"/>
    <property type="project" value="InterPro"/>
</dbReference>
<feature type="active site" description="Proton donor" evidence="8">
    <location>
        <position position="451"/>
    </location>
</feature>
<dbReference type="GO" id="GO:0016614">
    <property type="term" value="F:oxidoreductase activity, acting on CH-OH group of donors"/>
    <property type="evidence" value="ECO:0007669"/>
    <property type="project" value="InterPro"/>
</dbReference>
<keyword evidence="5" id="KW-0274">FAD</keyword>
<evidence type="ECO:0000256" key="7">
    <source>
        <dbReference type="ARBA" id="ARBA00023180"/>
    </source>
</evidence>
<evidence type="ECO:0000256" key="1">
    <source>
        <dbReference type="ARBA" id="ARBA00001974"/>
    </source>
</evidence>
<reference evidence="10" key="1">
    <citation type="submission" date="2023-03" db="EMBL/GenBank/DDBJ databases">
        <title>Massive genome expansion in bonnet fungi (Mycena s.s.) driven by repeated elements and novel gene families across ecological guilds.</title>
        <authorList>
            <consortium name="Lawrence Berkeley National Laboratory"/>
            <person name="Harder C.B."/>
            <person name="Miyauchi S."/>
            <person name="Viragh M."/>
            <person name="Kuo A."/>
            <person name="Thoen E."/>
            <person name="Andreopoulos B."/>
            <person name="Lu D."/>
            <person name="Skrede I."/>
            <person name="Drula E."/>
            <person name="Henrissat B."/>
            <person name="Morin E."/>
            <person name="Kohler A."/>
            <person name="Barry K."/>
            <person name="LaButti K."/>
            <person name="Morin E."/>
            <person name="Salamov A."/>
            <person name="Lipzen A."/>
            <person name="Mereny Z."/>
            <person name="Hegedus B."/>
            <person name="Baldrian P."/>
            <person name="Stursova M."/>
            <person name="Weitz H."/>
            <person name="Taylor A."/>
            <person name="Grigoriev I.V."/>
            <person name="Nagy L.G."/>
            <person name="Martin F."/>
            <person name="Kauserud H."/>
        </authorList>
    </citation>
    <scope>NUCLEOTIDE SEQUENCE</scope>
    <source>
        <strain evidence="10">CBHHK067</strain>
    </source>
</reference>
<dbReference type="InterPro" id="IPR000172">
    <property type="entry name" value="GMC_OxRdtase_N"/>
</dbReference>
<evidence type="ECO:0000313" key="11">
    <source>
        <dbReference type="Proteomes" id="UP001221757"/>
    </source>
</evidence>
<gene>
    <name evidence="10" type="ORF">B0H17DRAFT_1195485</name>
</gene>
<protein>
    <recommendedName>
        <fullName evidence="9">Glucose-methanol-choline oxidoreductase N-terminal domain-containing protein</fullName>
    </recommendedName>
</protein>
<comment type="caution">
    <text evidence="10">The sequence shown here is derived from an EMBL/GenBank/DDBJ whole genome shotgun (WGS) entry which is preliminary data.</text>
</comment>
<dbReference type="Pfam" id="PF00732">
    <property type="entry name" value="GMC_oxred_N"/>
    <property type="match status" value="1"/>
</dbReference>
<feature type="domain" description="Glucose-methanol-choline oxidoreductase N-terminal" evidence="9">
    <location>
        <begin position="258"/>
        <end position="272"/>
    </location>
</feature>
<dbReference type="SUPFAM" id="SSF54373">
    <property type="entry name" value="FAD-linked reductases, C-terminal domain"/>
    <property type="match status" value="1"/>
</dbReference>
<dbReference type="PROSITE" id="PS00624">
    <property type="entry name" value="GMC_OXRED_2"/>
    <property type="match status" value="1"/>
</dbReference>
<dbReference type="InterPro" id="IPR036188">
    <property type="entry name" value="FAD/NAD-bd_sf"/>
</dbReference>
<evidence type="ECO:0000256" key="3">
    <source>
        <dbReference type="ARBA" id="ARBA00022630"/>
    </source>
</evidence>
<feature type="active site" description="Proton acceptor" evidence="8">
    <location>
        <position position="494"/>
    </location>
</feature>
<evidence type="ECO:0000256" key="6">
    <source>
        <dbReference type="ARBA" id="ARBA00023002"/>
    </source>
</evidence>
<dbReference type="Gene3D" id="3.50.50.60">
    <property type="entry name" value="FAD/NAD(P)-binding domain"/>
    <property type="match status" value="1"/>
</dbReference>
<dbReference type="Gene3D" id="3.30.560.10">
    <property type="entry name" value="Glucose Oxidase, domain 3"/>
    <property type="match status" value="1"/>
</dbReference>
<evidence type="ECO:0000256" key="4">
    <source>
        <dbReference type="ARBA" id="ARBA00022729"/>
    </source>
</evidence>
<comment type="similarity">
    <text evidence="2">Belongs to the GMC oxidoreductase family.</text>
</comment>
<keyword evidence="11" id="KW-1185">Reference proteome</keyword>
<dbReference type="Proteomes" id="UP001221757">
    <property type="component" value="Unassembled WGS sequence"/>
</dbReference>
<dbReference type="InterPro" id="IPR012132">
    <property type="entry name" value="GMC_OxRdtase"/>
</dbReference>
<keyword evidence="7" id="KW-0325">Glycoprotein</keyword>
<dbReference type="InterPro" id="IPR007867">
    <property type="entry name" value="GMC_OxRtase_C"/>
</dbReference>
<dbReference type="Pfam" id="PF05199">
    <property type="entry name" value="GMC_oxred_C"/>
    <property type="match status" value="1"/>
</dbReference>
<evidence type="ECO:0000256" key="5">
    <source>
        <dbReference type="ARBA" id="ARBA00022827"/>
    </source>
</evidence>
<evidence type="ECO:0000313" key="10">
    <source>
        <dbReference type="EMBL" id="KAJ7701203.1"/>
    </source>
</evidence>